<gene>
    <name evidence="8" type="ORF">CCMP2556_LOCUS14106</name>
</gene>
<keyword evidence="5" id="KW-0472">Membrane</keyword>
<feature type="transmembrane region" description="Helical" evidence="5">
    <location>
        <begin position="1478"/>
        <end position="1504"/>
    </location>
</feature>
<feature type="domain" description="Apple" evidence="7">
    <location>
        <begin position="175"/>
        <end position="249"/>
    </location>
</feature>
<evidence type="ECO:0000256" key="1">
    <source>
        <dbReference type="ARBA" id="ARBA00022729"/>
    </source>
</evidence>
<dbReference type="PROSITE" id="PS00022">
    <property type="entry name" value="EGF_1"/>
    <property type="match status" value="1"/>
</dbReference>
<dbReference type="SUPFAM" id="SSF69318">
    <property type="entry name" value="Integrin alpha N-terminal domain"/>
    <property type="match status" value="3"/>
</dbReference>
<dbReference type="PANTHER" id="PTHR44103:SF1">
    <property type="entry name" value="PROPROTEIN CONVERTASE P"/>
    <property type="match status" value="1"/>
</dbReference>
<name>A0ABP0K1Y4_9DINO</name>
<dbReference type="PROSITE" id="PS01186">
    <property type="entry name" value="EGF_2"/>
    <property type="match status" value="1"/>
</dbReference>
<feature type="signal peptide" evidence="6">
    <location>
        <begin position="1"/>
        <end position="20"/>
    </location>
</feature>
<dbReference type="SMART" id="SM00223">
    <property type="entry name" value="APPLE"/>
    <property type="match status" value="1"/>
</dbReference>
<evidence type="ECO:0000256" key="2">
    <source>
        <dbReference type="ARBA" id="ARBA00022737"/>
    </source>
</evidence>
<dbReference type="SUPFAM" id="SSF57184">
    <property type="entry name" value="Growth factor receptor domain"/>
    <property type="match status" value="1"/>
</dbReference>
<organism evidence="8 9">
    <name type="scientific">Durusdinium trenchii</name>
    <dbReference type="NCBI Taxonomy" id="1381693"/>
    <lineage>
        <taxon>Eukaryota</taxon>
        <taxon>Sar</taxon>
        <taxon>Alveolata</taxon>
        <taxon>Dinophyceae</taxon>
        <taxon>Suessiales</taxon>
        <taxon>Symbiodiniaceae</taxon>
        <taxon>Durusdinium</taxon>
    </lineage>
</organism>
<dbReference type="InterPro" id="IPR028994">
    <property type="entry name" value="Integrin_alpha_N"/>
</dbReference>
<dbReference type="InterPro" id="IPR003609">
    <property type="entry name" value="Pan_app"/>
</dbReference>
<sequence>MQRLVLLFLLANGAPHWVLHQGECDIKEPCIIVPASSNNSCIYEAMLEPGWEVRGYNATLRESSFSKYCILQTSCEFVTCEPGSTKRTNAAEIVTVPVHQHDPDWWMEFCEKVGCVDQVVLEATTMPALGAQQQHACCQRMCRSVHCPAGFERVPNATLVHGDPVSACCRKMTACKRNSNYKPVDMLGIKPSKVQSAAECYELCERTPRCAGFSWFADTSCHLADASAKLQFGAKSVSGTSSCYATRSDMLRDEAELMNGPPSSYCQRQQGRCTGRLWERFGPKPPSPKTPVSLDVADWDGDGTLEIVTLSNNGVVVQGSQYIWRQGNGMTLRVAWADSEKSFDLGNSSGMRPQFSVFDWDADGHLDVLIGSEDGSLGFFKGIGDGEVAFLVDLQPFSAVRGYNCSAPAMTFWNEDNYPDLVLAHGCQVDILLGTADGSLEKSQTLLFANIGACPSLAHSSHVECSLVPAVWDWDGDGRPDVIVGDKEGKLHLCSSKNELQCSDNEFGGLGVGSFASPAACDWDHDGAPDLLVARTLEETPYRFRRNESSVVLMNPASPLDHLDVGANATPVLVDWDLDGHLDLVVGSADGRVRYFPWQNGTFHPTNDLDNPFQHVDVGSQAAPAVVDWDFDGYLDLVVGSAKGTLSFFRGEAGGMVLPEAEEHPFRFIHVESGVAPAFADWDGDGDFDLAITFPQKNESGILYFSNKGGKLVSEPSPFSYVDVSLMRGSGVNMNPRCMQLVDFDGDLDLDLLVGTLGRVWFLEQFDDGTFYHAKGRNDPFDTGLLLSNPCPAFGDIDRDGVADLVVGDSDGRLMIFQHKPVPHMGLGLSVRESQNPLAFLRPRGTTPRRTAAVDWDGDGRLDLIVLTDIANLFLRQADGHLALEPDTESLKMIGTVESSFPGVLRTVDWDFDGDTDFVLFCVRGVFLFERIGDQLAAPKALLPPSAIVFGGDVVDWDDDGDWDMVLIPTRFTLGIQLALQENSEFHIVSYDENPFRAIVLAGNVENPTLADLDGDGRLELLVGRGAGEIFIWRQDSTGVFVHQDQLDARIQGGYSYPMAVDWDGDDDLEIIVGSIGLDYFEFGGCELPDACFVNGGFCHMGACECARGHDRNDCSGCAAGYSTISRSSQTGHQCHPCPGVGSAAGPCSGKGQCFDDKFSFLQPERRGIGNSSCVCNTGFFGVDCSHGECPPGTDPTLDRETETLHCRPCMPGLGKPAAGNDACQPCQPGMFSNGSGFCQPCKQGMHQTTYGMAACELCPAGKVPSRDATYCWPCPQGTYATTGNAICHPCDPGSYQHTTGQTSCQPCPAGFSTDGTSCSRCPANSFSKTSLMGCQPCRGFTKPNQQRTGCVPSWAKLAGAIVFLFFAAFALWLLPYFWGIQRHIADVAWSHTDEAVIVTTQRKHNFGTKLIAVVFEETGVPWLDKPSTDVADKTTPILYVKKTSPTQMRVYAEPGLLLCKPSETSIGSLRPRPFAEAFGSCFLGIPLIIWMGVSIAGMIAMALLIDIPWWYFIVTFSLDLLAIGVLRLLGRRRDATTPLRTLLDAYKVKLVPANPLRCPPGPRRSVSAGKLGRLEEHFRPILQRRTMYYVCPNIVKPLTQEKEVSFAELVGCGSVDWFISHFWGLPFGDFIQSTQQHARHHAGERWEEVRYWICTFSNNQWKLEEEIPRDAPPTESSFYKALVSPTCHGTGMMMDVDVTPLKRSWCLFEMLHTFRQRDHAKERALPFQGLFMLTPQGVLNTGRGSLDTALRIGQKLTTLKLEEATATETIDKEKIDAENRLGHGLGQALLSASPSCHDTMKVRAQEGGFPAINNKLRSEICQVLEQMASTFNSDLSELTQQLRQRNAEIAESERKRGEPVSSETSTTQSDESEPASKTGSAYFGLWQRLGGFAWTNWSSE</sequence>
<dbReference type="InterPro" id="IPR011641">
    <property type="entry name" value="Tyr-kin_ephrin_A/B_rcpt-like"/>
</dbReference>
<dbReference type="InterPro" id="IPR009030">
    <property type="entry name" value="Growth_fac_rcpt_cys_sf"/>
</dbReference>
<feature type="region of interest" description="Disordered" evidence="4">
    <location>
        <begin position="1847"/>
        <end position="1879"/>
    </location>
</feature>
<keyword evidence="5" id="KW-0812">Transmembrane</keyword>
<dbReference type="InterPro" id="IPR000177">
    <property type="entry name" value="Apple"/>
</dbReference>
<dbReference type="Pfam" id="PF07699">
    <property type="entry name" value="Ephrin_rec_like"/>
    <property type="match status" value="1"/>
</dbReference>
<evidence type="ECO:0000256" key="3">
    <source>
        <dbReference type="ARBA" id="ARBA00023157"/>
    </source>
</evidence>
<evidence type="ECO:0000256" key="4">
    <source>
        <dbReference type="SAM" id="MobiDB-lite"/>
    </source>
</evidence>
<dbReference type="SMART" id="SM01411">
    <property type="entry name" value="Ephrin_rec_like"/>
    <property type="match status" value="3"/>
</dbReference>
<evidence type="ECO:0000256" key="6">
    <source>
        <dbReference type="SAM" id="SignalP"/>
    </source>
</evidence>
<dbReference type="Gene3D" id="2.130.10.130">
    <property type="entry name" value="Integrin alpha, N-terminal"/>
    <property type="match status" value="3"/>
</dbReference>
<keyword evidence="2" id="KW-0677">Repeat</keyword>
<feature type="transmembrane region" description="Helical" evidence="5">
    <location>
        <begin position="1510"/>
        <end position="1531"/>
    </location>
</feature>
<dbReference type="Pfam" id="PF13517">
    <property type="entry name" value="FG-GAP_3"/>
    <property type="match status" value="3"/>
</dbReference>
<evidence type="ECO:0000256" key="5">
    <source>
        <dbReference type="SAM" id="Phobius"/>
    </source>
</evidence>
<feature type="chain" id="PRO_5045273246" description="Apple domain-containing protein" evidence="6">
    <location>
        <begin position="21"/>
        <end position="1901"/>
    </location>
</feature>
<proteinExistence type="predicted"/>
<protein>
    <recommendedName>
        <fullName evidence="7">Apple domain-containing protein</fullName>
    </recommendedName>
</protein>
<evidence type="ECO:0000313" key="9">
    <source>
        <dbReference type="Proteomes" id="UP001642484"/>
    </source>
</evidence>
<keyword evidence="3" id="KW-1015">Disulfide bond</keyword>
<dbReference type="Gene3D" id="2.10.50.10">
    <property type="entry name" value="Tumor Necrosis Factor Receptor, subunit A, domain 2"/>
    <property type="match status" value="2"/>
</dbReference>
<reference evidence="8 9" key="1">
    <citation type="submission" date="2024-02" db="EMBL/GenBank/DDBJ databases">
        <authorList>
            <person name="Chen Y."/>
            <person name="Shah S."/>
            <person name="Dougan E. K."/>
            <person name="Thang M."/>
            <person name="Chan C."/>
        </authorList>
    </citation>
    <scope>NUCLEOTIDE SEQUENCE [LARGE SCALE GENOMIC DNA]</scope>
</reference>
<dbReference type="InterPro" id="IPR013517">
    <property type="entry name" value="FG-GAP"/>
</dbReference>
<dbReference type="PANTHER" id="PTHR44103">
    <property type="entry name" value="PROPROTEIN CONVERTASE P"/>
    <property type="match status" value="1"/>
</dbReference>
<feature type="transmembrane region" description="Helical" evidence="5">
    <location>
        <begin position="1355"/>
        <end position="1375"/>
    </location>
</feature>
<feature type="compositionally biased region" description="Basic and acidic residues" evidence="4">
    <location>
        <begin position="1847"/>
        <end position="1859"/>
    </location>
</feature>
<evidence type="ECO:0000259" key="7">
    <source>
        <dbReference type="PROSITE" id="PS50948"/>
    </source>
</evidence>
<dbReference type="InterPro" id="IPR000742">
    <property type="entry name" value="EGF"/>
</dbReference>
<dbReference type="EMBL" id="CAXAMN010007136">
    <property type="protein sequence ID" value="CAK9020569.1"/>
    <property type="molecule type" value="Genomic_DNA"/>
</dbReference>
<evidence type="ECO:0000313" key="8">
    <source>
        <dbReference type="EMBL" id="CAK9020569.1"/>
    </source>
</evidence>
<comment type="caution">
    <text evidence="8">The sequence shown here is derived from an EMBL/GenBank/DDBJ whole genome shotgun (WGS) entry which is preliminary data.</text>
</comment>
<dbReference type="Proteomes" id="UP001642484">
    <property type="component" value="Unassembled WGS sequence"/>
</dbReference>
<dbReference type="PROSITE" id="PS50948">
    <property type="entry name" value="PAN"/>
    <property type="match status" value="1"/>
</dbReference>
<keyword evidence="1 6" id="KW-0732">Signal</keyword>
<keyword evidence="9" id="KW-1185">Reference proteome</keyword>
<accession>A0ABP0K1Y4</accession>
<dbReference type="Gene3D" id="3.50.4.10">
    <property type="entry name" value="Hepatocyte Growth Factor"/>
    <property type="match status" value="1"/>
</dbReference>
<keyword evidence="5" id="KW-1133">Transmembrane helix</keyword>